<gene>
    <name evidence="2" type="ORF">MSIBF_A1750010</name>
</gene>
<dbReference type="AlphaFoldDB" id="A0A098E796"/>
<sequence>MENKKTPNFVRSALWSYDDDKIDIEKDKKIIIDHILNHGTDEQIRWLFKTYSVKEIRDIVRNPSKGFWYPQSLNYWLVFLKIRINKETYKNAIKKIYPQARIFNGSQ</sequence>
<dbReference type="InterPro" id="IPR053830">
    <property type="entry name" value="DUF6922"/>
</dbReference>
<name>A0A098E796_9ZZZZ</name>
<organism evidence="2">
    <name type="scientific">groundwater metagenome</name>
    <dbReference type="NCBI Taxonomy" id="717931"/>
    <lineage>
        <taxon>unclassified sequences</taxon>
        <taxon>metagenomes</taxon>
        <taxon>ecological metagenomes</taxon>
    </lineage>
</organism>
<dbReference type="Pfam" id="PF21956">
    <property type="entry name" value="DUF6922"/>
    <property type="match status" value="1"/>
</dbReference>
<reference evidence="2" key="1">
    <citation type="submission" date="2014-09" db="EMBL/GenBank/DDBJ databases">
        <authorList>
            <person name="Probst J Alexander"/>
        </authorList>
    </citation>
    <scope>NUCLEOTIDE SEQUENCE</scope>
</reference>
<protein>
    <recommendedName>
        <fullName evidence="1">DUF6922 domain-containing protein</fullName>
    </recommendedName>
</protein>
<evidence type="ECO:0000313" key="2">
    <source>
        <dbReference type="EMBL" id="CEG11867.1"/>
    </source>
</evidence>
<feature type="domain" description="DUF6922" evidence="1">
    <location>
        <begin position="11"/>
        <end position="60"/>
    </location>
</feature>
<dbReference type="EMBL" id="CCXY01000085">
    <property type="protein sequence ID" value="CEG11867.1"/>
    <property type="molecule type" value="Genomic_DNA"/>
</dbReference>
<evidence type="ECO:0000259" key="1">
    <source>
        <dbReference type="Pfam" id="PF21956"/>
    </source>
</evidence>
<proteinExistence type="predicted"/>
<accession>A0A098E796</accession>